<dbReference type="InterPro" id="IPR014628">
    <property type="entry name" value="Man6P_isomerase_Firm_short"/>
</dbReference>
<dbReference type="PANTHER" id="PTHR42742:SF3">
    <property type="entry name" value="FRUCTOKINASE"/>
    <property type="match status" value="1"/>
</dbReference>
<evidence type="ECO:0000256" key="3">
    <source>
        <dbReference type="ARBA" id="ARBA00029741"/>
    </source>
</evidence>
<dbReference type="InterPro" id="IPR049071">
    <property type="entry name" value="MPI_cupin_dom"/>
</dbReference>
<dbReference type="Pfam" id="PF21621">
    <property type="entry name" value="MPI_cupin_dom"/>
    <property type="match status" value="1"/>
</dbReference>
<evidence type="ECO:0000256" key="4">
    <source>
        <dbReference type="ARBA" id="ARBA00030762"/>
    </source>
</evidence>
<keyword evidence="1" id="KW-0479">Metal-binding</keyword>
<dbReference type="Proteomes" id="UP001549146">
    <property type="component" value="Unassembled WGS sequence"/>
</dbReference>
<dbReference type="Gene3D" id="2.60.120.10">
    <property type="entry name" value="Jelly Rolls"/>
    <property type="match status" value="2"/>
</dbReference>
<gene>
    <name evidence="7" type="ORF">ABID46_002382</name>
</gene>
<comment type="caution">
    <text evidence="7">The sequence shown here is derived from an EMBL/GenBank/DDBJ whole genome shotgun (WGS) entry which is preliminary data.</text>
</comment>
<dbReference type="PANTHER" id="PTHR42742">
    <property type="entry name" value="TRANSCRIPTIONAL REPRESSOR MPRA"/>
    <property type="match status" value="1"/>
</dbReference>
<protein>
    <recommendedName>
        <fullName evidence="3">Phosphohexomutase</fullName>
    </recommendedName>
    <alternativeName>
        <fullName evidence="4">Phosphomannose isomerase</fullName>
    </alternativeName>
</protein>
<dbReference type="PIRSF" id="PIRSF036894">
    <property type="entry name" value="PMI_Firm_short"/>
    <property type="match status" value="1"/>
</dbReference>
<dbReference type="Pfam" id="PF20511">
    <property type="entry name" value="PMI_typeI_cat"/>
    <property type="match status" value="1"/>
</dbReference>
<dbReference type="InterPro" id="IPR014710">
    <property type="entry name" value="RmlC-like_jellyroll"/>
</dbReference>
<evidence type="ECO:0000259" key="6">
    <source>
        <dbReference type="Pfam" id="PF21621"/>
    </source>
</evidence>
<dbReference type="CDD" id="cd07010">
    <property type="entry name" value="cupin_PMI_type_I_N_bac"/>
    <property type="match status" value="1"/>
</dbReference>
<dbReference type="RefSeq" id="WP_354510343.1">
    <property type="nucleotide sequence ID" value="NZ_JBEPMO010000019.1"/>
</dbReference>
<dbReference type="EMBL" id="JBEPMO010000019">
    <property type="protein sequence ID" value="MET3732791.1"/>
    <property type="molecule type" value="Genomic_DNA"/>
</dbReference>
<organism evidence="7 8">
    <name type="scientific">Moheibacter stercoris</name>
    <dbReference type="NCBI Taxonomy" id="1628251"/>
    <lineage>
        <taxon>Bacteria</taxon>
        <taxon>Pseudomonadati</taxon>
        <taxon>Bacteroidota</taxon>
        <taxon>Flavobacteriia</taxon>
        <taxon>Flavobacteriales</taxon>
        <taxon>Weeksellaceae</taxon>
        <taxon>Moheibacter</taxon>
    </lineage>
</organism>
<proteinExistence type="predicted"/>
<dbReference type="GO" id="GO:0004476">
    <property type="term" value="F:mannose-6-phosphate isomerase activity"/>
    <property type="evidence" value="ECO:0007669"/>
    <property type="project" value="UniProtKB-EC"/>
</dbReference>
<dbReference type="InterPro" id="IPR051804">
    <property type="entry name" value="Carb_Metab_Reg_Kinase/Isom"/>
</dbReference>
<keyword evidence="8" id="KW-1185">Reference proteome</keyword>
<reference evidence="7 8" key="1">
    <citation type="submission" date="2024-06" db="EMBL/GenBank/DDBJ databases">
        <title>Genomic Encyclopedia of Type Strains, Phase IV (KMG-IV): sequencing the most valuable type-strain genomes for metagenomic binning, comparative biology and taxonomic classification.</title>
        <authorList>
            <person name="Goeker M."/>
        </authorList>
    </citation>
    <scope>NUCLEOTIDE SEQUENCE [LARGE SCALE GENOMIC DNA]</scope>
    <source>
        <strain evidence="7 8">DSM 29388</strain>
    </source>
</reference>
<evidence type="ECO:0000313" key="8">
    <source>
        <dbReference type="Proteomes" id="UP001549146"/>
    </source>
</evidence>
<evidence type="ECO:0000313" key="7">
    <source>
        <dbReference type="EMBL" id="MET3732791.1"/>
    </source>
</evidence>
<accession>A0ABV2LW60</accession>
<evidence type="ECO:0000256" key="2">
    <source>
        <dbReference type="ARBA" id="ARBA00022833"/>
    </source>
</evidence>
<sequence>MMKLYPLKFKPIPQYRIWGGNELNEVLSEDLRMDKLGEIWSISCLDGFVSEVENGPLKGQNLKDLILKYKGELMGNKVWAKFQSEFPLLIKFIDAAEPLSVQVHPNDELAKKRHNSFGKTEMWYIIEAKEDAELIIGFQDEMTPESYQNHLENETLEKVMNKVSVEKGDVLYLPSGRVHAIGAGVILAEIQQASDITYRIYDYNRIDKDGKKRELHTELALDAIDFHPIEKIKTDYTLSNNQLENLLETPYFESKIYSGDQEIAVSSNEEMKILICTEGQLKLQTEFGGIELKKFESALIPASVKEFKIISSHATVLEVKVP</sequence>
<evidence type="ECO:0000259" key="5">
    <source>
        <dbReference type="Pfam" id="PF20511"/>
    </source>
</evidence>
<keyword evidence="7" id="KW-0413">Isomerase</keyword>
<evidence type="ECO:0000256" key="1">
    <source>
        <dbReference type="ARBA" id="ARBA00022723"/>
    </source>
</evidence>
<dbReference type="InterPro" id="IPR011051">
    <property type="entry name" value="RmlC_Cupin_sf"/>
</dbReference>
<keyword evidence="2" id="KW-0862">Zinc</keyword>
<dbReference type="InterPro" id="IPR046457">
    <property type="entry name" value="PMI_typeI_cat"/>
</dbReference>
<feature type="domain" description="Phosphomannose isomerase type I catalytic" evidence="5">
    <location>
        <begin position="11"/>
        <end position="116"/>
    </location>
</feature>
<name>A0ABV2LW60_9FLAO</name>
<dbReference type="SUPFAM" id="SSF51182">
    <property type="entry name" value="RmlC-like cupins"/>
    <property type="match status" value="1"/>
</dbReference>
<feature type="domain" description="Mannose-6-phosphate isomerase cupin" evidence="6">
    <location>
        <begin position="246"/>
        <end position="311"/>
    </location>
</feature>